<reference evidence="1 2" key="1">
    <citation type="submission" date="2020-05" db="EMBL/GenBank/DDBJ databases">
        <title>Genome Sequencing of Type Strains.</title>
        <authorList>
            <person name="Lemaire J.F."/>
            <person name="Inderbitzin P."/>
            <person name="Gregorio O.A."/>
            <person name="Collins S.B."/>
            <person name="Wespe N."/>
            <person name="Knight-Connoni V."/>
        </authorList>
    </citation>
    <scope>NUCLEOTIDE SEQUENCE [LARGE SCALE GENOMIC DNA]</scope>
    <source>
        <strain evidence="1 2">DSM 20512</strain>
    </source>
</reference>
<comment type="caution">
    <text evidence="1">The sequence shown here is derived from an EMBL/GenBank/DDBJ whole genome shotgun (WGS) entry which is preliminary data.</text>
</comment>
<evidence type="ECO:0000313" key="2">
    <source>
        <dbReference type="Proteomes" id="UP000539146"/>
    </source>
</evidence>
<sequence>MRPDCRSCTALCCTLLGFVRSADFPVEKPAGEPCTNLRPDAMCRIHDRLRARGFRGCTVFECFGAGQRVTADRHEDVGAAFAAVRRLHEARWYLAEVDDRSWDQDLLDRSADLQRRIEPLVQRADASPEDILSEVRSLLYDVSDEVRARSTAAADWIPSEVPGVDLAGRDLRGRDAVGALFRNAMLIAADLRGVDLTHADLLGADLRDARLGGADLSAALFLTQPQVNAADGDGSTVLPPWLDRPAHWTAG</sequence>
<dbReference type="AlphaFoldDB" id="A0A850DY80"/>
<proteinExistence type="predicted"/>
<dbReference type="Gene3D" id="2.160.20.80">
    <property type="entry name" value="E3 ubiquitin-protein ligase SopA"/>
    <property type="match status" value="1"/>
</dbReference>
<dbReference type="InterPro" id="IPR001646">
    <property type="entry name" value="5peptide_repeat"/>
</dbReference>
<organism evidence="1 2">
    <name type="scientific">Curtobacterium citreum</name>
    <dbReference type="NCBI Taxonomy" id="2036"/>
    <lineage>
        <taxon>Bacteria</taxon>
        <taxon>Bacillati</taxon>
        <taxon>Actinomycetota</taxon>
        <taxon>Actinomycetes</taxon>
        <taxon>Micrococcales</taxon>
        <taxon>Microbacteriaceae</taxon>
        <taxon>Curtobacterium</taxon>
    </lineage>
</organism>
<dbReference type="Proteomes" id="UP000539146">
    <property type="component" value="Unassembled WGS sequence"/>
</dbReference>
<accession>A0A850DY80</accession>
<dbReference type="SUPFAM" id="SSF141571">
    <property type="entry name" value="Pentapeptide repeat-like"/>
    <property type="match status" value="1"/>
</dbReference>
<gene>
    <name evidence="1" type="ORF">HP467_13640</name>
</gene>
<protein>
    <submittedName>
        <fullName evidence="1">Pentapeptide repeat-containing protein</fullName>
    </submittedName>
</protein>
<name>A0A850DY80_9MICO</name>
<evidence type="ECO:0000313" key="1">
    <source>
        <dbReference type="EMBL" id="NUU29140.1"/>
    </source>
</evidence>
<dbReference type="Pfam" id="PF00805">
    <property type="entry name" value="Pentapeptide"/>
    <property type="match status" value="1"/>
</dbReference>
<dbReference type="EMBL" id="JABMCG010000120">
    <property type="protein sequence ID" value="NUU29140.1"/>
    <property type="molecule type" value="Genomic_DNA"/>
</dbReference>